<dbReference type="Proteomes" id="UP000886043">
    <property type="component" value="Unassembled WGS sequence"/>
</dbReference>
<proteinExistence type="predicted"/>
<name>A0A7C3GL64_9BACT</name>
<feature type="compositionally biased region" description="Low complexity" evidence="1">
    <location>
        <begin position="17"/>
        <end position="34"/>
    </location>
</feature>
<feature type="compositionally biased region" description="Basic and acidic residues" evidence="1">
    <location>
        <begin position="35"/>
        <end position="44"/>
    </location>
</feature>
<accession>A0A7C3GL64</accession>
<evidence type="ECO:0000256" key="1">
    <source>
        <dbReference type="SAM" id="MobiDB-lite"/>
    </source>
</evidence>
<dbReference type="EMBL" id="DRMH01000099">
    <property type="protein sequence ID" value="HFC98261.1"/>
    <property type="molecule type" value="Genomic_DNA"/>
</dbReference>
<organism evidence="2">
    <name type="scientific">Thermosulfurimonas dismutans</name>
    <dbReference type="NCBI Taxonomy" id="999894"/>
    <lineage>
        <taxon>Bacteria</taxon>
        <taxon>Pseudomonadati</taxon>
        <taxon>Thermodesulfobacteriota</taxon>
        <taxon>Thermodesulfobacteria</taxon>
        <taxon>Thermodesulfobacteriales</taxon>
        <taxon>Thermodesulfobacteriaceae</taxon>
        <taxon>Thermosulfurimonas</taxon>
    </lineage>
</organism>
<gene>
    <name evidence="2" type="ORF">ENJ40_07385</name>
</gene>
<dbReference type="AlphaFoldDB" id="A0A7C3GL64"/>
<feature type="region of interest" description="Disordered" evidence="1">
    <location>
        <begin position="1"/>
        <end position="46"/>
    </location>
</feature>
<reference evidence="2" key="1">
    <citation type="journal article" date="2020" name="mSystems">
        <title>Genome- and Community-Level Interaction Insights into Carbon Utilization and Element Cycling Functions of Hydrothermarchaeota in Hydrothermal Sediment.</title>
        <authorList>
            <person name="Zhou Z."/>
            <person name="Liu Y."/>
            <person name="Xu W."/>
            <person name="Pan J."/>
            <person name="Luo Z.H."/>
            <person name="Li M."/>
        </authorList>
    </citation>
    <scope>NUCLEOTIDE SEQUENCE [LARGE SCALE GENOMIC DNA]</scope>
    <source>
        <strain evidence="2">HyVt-483</strain>
    </source>
</reference>
<feature type="compositionally biased region" description="Basic and acidic residues" evidence="1">
    <location>
        <begin position="1"/>
        <end position="16"/>
    </location>
</feature>
<protein>
    <submittedName>
        <fullName evidence="2">Uncharacterized protein</fullName>
    </submittedName>
</protein>
<evidence type="ECO:0000313" key="2">
    <source>
        <dbReference type="EMBL" id="HFC98261.1"/>
    </source>
</evidence>
<comment type="caution">
    <text evidence="2">The sequence shown here is derived from an EMBL/GenBank/DDBJ whole genome shotgun (WGS) entry which is preliminary data.</text>
</comment>
<sequence>MARKEKTQVQETREAQEVQGQSQGAQEQAQGASQETREAQEPQKKPVAYVYVGNQNRYEFEAEVDGEKRTFVLWRNMVYRNLPDCEAVRELIKKEELKPVYG</sequence>